<feature type="domain" description="Tf2-1-like SH3-like" evidence="2">
    <location>
        <begin position="174"/>
        <end position="219"/>
    </location>
</feature>
<proteinExistence type="predicted"/>
<evidence type="ECO:0008006" key="5">
    <source>
        <dbReference type="Google" id="ProtNLM"/>
    </source>
</evidence>
<evidence type="ECO:0000259" key="2">
    <source>
        <dbReference type="Pfam" id="PF24626"/>
    </source>
</evidence>
<dbReference type="Proteomes" id="UP001054821">
    <property type="component" value="Chromosome 3"/>
</dbReference>
<dbReference type="InterPro" id="IPR056924">
    <property type="entry name" value="SH3_Tf2-1"/>
</dbReference>
<keyword evidence="4" id="KW-1185">Reference proteome</keyword>
<protein>
    <recommendedName>
        <fullName evidence="5">Integrase zinc-binding domain-containing protein</fullName>
    </recommendedName>
</protein>
<dbReference type="Pfam" id="PF24626">
    <property type="entry name" value="SH3_Tf2-1"/>
    <property type="match status" value="1"/>
</dbReference>
<dbReference type="EMBL" id="JAJFAZ020000003">
    <property type="protein sequence ID" value="KAI5338172.1"/>
    <property type="molecule type" value="Genomic_DNA"/>
</dbReference>
<comment type="caution">
    <text evidence="3">The sequence shown here is derived from an EMBL/GenBank/DDBJ whole genome shotgun (WGS) entry which is preliminary data.</text>
</comment>
<gene>
    <name evidence="3" type="ORF">L3X38_017443</name>
</gene>
<evidence type="ECO:0000313" key="4">
    <source>
        <dbReference type="Proteomes" id="UP001054821"/>
    </source>
</evidence>
<reference evidence="3 4" key="1">
    <citation type="journal article" date="2022" name="G3 (Bethesda)">
        <title>Whole-genome sequence and methylome profiling of the almond [Prunus dulcis (Mill.) D.A. Webb] cultivar 'Nonpareil'.</title>
        <authorList>
            <person name="D'Amico-Willman K.M."/>
            <person name="Ouma W.Z."/>
            <person name="Meulia T."/>
            <person name="Sideli G.M."/>
            <person name="Gradziel T.M."/>
            <person name="Fresnedo-Ramirez J."/>
        </authorList>
    </citation>
    <scope>NUCLEOTIDE SEQUENCE [LARGE SCALE GENOMIC DNA]</scope>
    <source>
        <strain evidence="3">Clone GOH B32 T37-40</strain>
    </source>
</reference>
<organism evidence="3 4">
    <name type="scientific">Prunus dulcis</name>
    <name type="common">Almond</name>
    <name type="synonym">Amygdalus dulcis</name>
    <dbReference type="NCBI Taxonomy" id="3755"/>
    <lineage>
        <taxon>Eukaryota</taxon>
        <taxon>Viridiplantae</taxon>
        <taxon>Streptophyta</taxon>
        <taxon>Embryophyta</taxon>
        <taxon>Tracheophyta</taxon>
        <taxon>Spermatophyta</taxon>
        <taxon>Magnoliopsida</taxon>
        <taxon>eudicotyledons</taxon>
        <taxon>Gunneridae</taxon>
        <taxon>Pentapetalae</taxon>
        <taxon>rosids</taxon>
        <taxon>fabids</taxon>
        <taxon>Rosales</taxon>
        <taxon>Rosaceae</taxon>
        <taxon>Amygdaloideae</taxon>
        <taxon>Amygdaleae</taxon>
        <taxon>Prunus</taxon>
    </lineage>
</organism>
<sequence length="220" mass="25931">MVVTRLYVPGNEVLKREILEETHCSAFAMHPSSKKMSCTVKEYYLWPFMKKKIAEYVSKCLICQQAKAKRQKPSGLLQPLPIPKWKWEHITMDFVFKLRRTRNNHDGVWLQLSIGMSPYDALYGRQCRTQIYWDKVGEQRSNKRGLNSERLKVAQDRQKSYADNRRKELQFEVGDWVFLKLSSWKGVVRFGKRGKLSPHYIGPCKISERMGLLAYRLALR</sequence>
<dbReference type="AlphaFoldDB" id="A0AAD4W949"/>
<dbReference type="Gene3D" id="1.10.340.70">
    <property type="match status" value="1"/>
</dbReference>
<evidence type="ECO:0000313" key="3">
    <source>
        <dbReference type="EMBL" id="KAI5338172.1"/>
    </source>
</evidence>
<dbReference type="PANTHER" id="PTHR45835:SF91">
    <property type="entry name" value="RETROTRANSPOSON, TY3-GYPSY SUBCLASS-LIKE PROTEIN"/>
    <property type="match status" value="1"/>
</dbReference>
<name>A0AAD4W949_PRUDU</name>
<dbReference type="Pfam" id="PF17921">
    <property type="entry name" value="Integrase_H2C2"/>
    <property type="match status" value="1"/>
</dbReference>
<dbReference type="PANTHER" id="PTHR45835">
    <property type="entry name" value="YALI0A06105P"/>
    <property type="match status" value="1"/>
</dbReference>
<dbReference type="InterPro" id="IPR041588">
    <property type="entry name" value="Integrase_H2C2"/>
</dbReference>
<evidence type="ECO:0000259" key="1">
    <source>
        <dbReference type="Pfam" id="PF17921"/>
    </source>
</evidence>
<feature type="domain" description="Integrase zinc-binding" evidence="1">
    <location>
        <begin position="13"/>
        <end position="68"/>
    </location>
</feature>
<accession>A0AAD4W949</accession>